<evidence type="ECO:0000256" key="1">
    <source>
        <dbReference type="ARBA" id="ARBA00004251"/>
    </source>
</evidence>
<feature type="chain" id="PRO_5041665021" description="Ig-like domain-containing protein" evidence="11">
    <location>
        <begin position="22"/>
        <end position="263"/>
    </location>
</feature>
<dbReference type="GO" id="GO:0006955">
    <property type="term" value="P:immune response"/>
    <property type="evidence" value="ECO:0007669"/>
    <property type="project" value="TreeGrafter"/>
</dbReference>
<keyword evidence="3" id="KW-0812">Transmembrane</keyword>
<evidence type="ECO:0000256" key="4">
    <source>
        <dbReference type="ARBA" id="ARBA00022729"/>
    </source>
</evidence>
<evidence type="ECO:0000313" key="13">
    <source>
        <dbReference type="EMBL" id="KAK2907125.1"/>
    </source>
</evidence>
<evidence type="ECO:0000256" key="9">
    <source>
        <dbReference type="ARBA" id="ARBA00023180"/>
    </source>
</evidence>
<evidence type="ECO:0000313" key="14">
    <source>
        <dbReference type="Proteomes" id="UP001187343"/>
    </source>
</evidence>
<organism evidence="13 14">
    <name type="scientific">Cirrhinus molitorella</name>
    <name type="common">mud carp</name>
    <dbReference type="NCBI Taxonomy" id="172907"/>
    <lineage>
        <taxon>Eukaryota</taxon>
        <taxon>Metazoa</taxon>
        <taxon>Chordata</taxon>
        <taxon>Craniata</taxon>
        <taxon>Vertebrata</taxon>
        <taxon>Euteleostomi</taxon>
        <taxon>Actinopterygii</taxon>
        <taxon>Neopterygii</taxon>
        <taxon>Teleostei</taxon>
        <taxon>Ostariophysi</taxon>
        <taxon>Cypriniformes</taxon>
        <taxon>Cyprinidae</taxon>
        <taxon>Labeoninae</taxon>
        <taxon>Labeonini</taxon>
        <taxon>Cirrhinus</taxon>
    </lineage>
</organism>
<dbReference type="InterPro" id="IPR013106">
    <property type="entry name" value="Ig_V-set"/>
</dbReference>
<keyword evidence="7" id="KW-1015">Disulfide bond</keyword>
<name>A0AA88Q5L4_9TELE</name>
<dbReference type="FunFam" id="2.60.40.10:FF:000142">
    <property type="entry name" value="V-set domain-containing T-cell activation inhibitor 1"/>
    <property type="match status" value="2"/>
</dbReference>
<dbReference type="GO" id="GO:0042130">
    <property type="term" value="P:negative regulation of T cell proliferation"/>
    <property type="evidence" value="ECO:0007669"/>
    <property type="project" value="TreeGrafter"/>
</dbReference>
<keyword evidence="5" id="KW-1133">Transmembrane helix</keyword>
<evidence type="ECO:0000256" key="3">
    <source>
        <dbReference type="ARBA" id="ARBA00022692"/>
    </source>
</evidence>
<dbReference type="EMBL" id="JAUYZG010000005">
    <property type="protein sequence ID" value="KAK2907125.1"/>
    <property type="molecule type" value="Genomic_DNA"/>
</dbReference>
<evidence type="ECO:0000256" key="8">
    <source>
        <dbReference type="ARBA" id="ARBA00023170"/>
    </source>
</evidence>
<dbReference type="GO" id="GO:0031295">
    <property type="term" value="P:T cell costimulation"/>
    <property type="evidence" value="ECO:0007669"/>
    <property type="project" value="TreeGrafter"/>
</dbReference>
<dbReference type="SUPFAM" id="SSF48726">
    <property type="entry name" value="Immunoglobulin"/>
    <property type="match status" value="2"/>
</dbReference>
<reference evidence="13" key="1">
    <citation type="submission" date="2023-08" db="EMBL/GenBank/DDBJ databases">
        <title>Chromosome-level Genome Assembly of mud carp (Cirrhinus molitorella).</title>
        <authorList>
            <person name="Liu H."/>
        </authorList>
    </citation>
    <scope>NUCLEOTIDE SEQUENCE</scope>
    <source>
        <strain evidence="13">Prfri</strain>
        <tissue evidence="13">Muscle</tissue>
    </source>
</reference>
<keyword evidence="4 11" id="KW-0732">Signal</keyword>
<keyword evidence="8" id="KW-0675">Receptor</keyword>
<dbReference type="Proteomes" id="UP001187343">
    <property type="component" value="Unassembled WGS sequence"/>
</dbReference>
<evidence type="ECO:0000256" key="6">
    <source>
        <dbReference type="ARBA" id="ARBA00023136"/>
    </source>
</evidence>
<dbReference type="GO" id="GO:0071222">
    <property type="term" value="P:cellular response to lipopolysaccharide"/>
    <property type="evidence" value="ECO:0007669"/>
    <property type="project" value="TreeGrafter"/>
</dbReference>
<evidence type="ECO:0000256" key="2">
    <source>
        <dbReference type="ARBA" id="ARBA00022475"/>
    </source>
</evidence>
<keyword evidence="14" id="KW-1185">Reference proteome</keyword>
<dbReference type="Pfam" id="PF07686">
    <property type="entry name" value="V-set"/>
    <property type="match status" value="2"/>
</dbReference>
<keyword evidence="9" id="KW-0325">Glycoprotein</keyword>
<gene>
    <name evidence="13" type="ORF">Q8A67_006110</name>
</gene>
<dbReference type="GO" id="GO:0007166">
    <property type="term" value="P:cell surface receptor signaling pathway"/>
    <property type="evidence" value="ECO:0007669"/>
    <property type="project" value="TreeGrafter"/>
</dbReference>
<evidence type="ECO:0000259" key="12">
    <source>
        <dbReference type="PROSITE" id="PS50835"/>
    </source>
</evidence>
<feature type="signal peptide" evidence="11">
    <location>
        <begin position="1"/>
        <end position="21"/>
    </location>
</feature>
<keyword evidence="10" id="KW-0393">Immunoglobulin domain</keyword>
<dbReference type="PANTHER" id="PTHR25466">
    <property type="entry name" value="T-LYMPHOCYTE ACTIVATION ANTIGEN"/>
    <property type="match status" value="1"/>
</dbReference>
<dbReference type="InterPro" id="IPR003599">
    <property type="entry name" value="Ig_sub"/>
</dbReference>
<dbReference type="AlphaFoldDB" id="A0AA88Q5L4"/>
<dbReference type="InterPro" id="IPR007110">
    <property type="entry name" value="Ig-like_dom"/>
</dbReference>
<evidence type="ECO:0000256" key="10">
    <source>
        <dbReference type="ARBA" id="ARBA00023319"/>
    </source>
</evidence>
<accession>A0AA88Q5L4</accession>
<dbReference type="Gene3D" id="2.60.40.10">
    <property type="entry name" value="Immunoglobulins"/>
    <property type="match status" value="2"/>
</dbReference>
<dbReference type="InterPro" id="IPR013783">
    <property type="entry name" value="Ig-like_fold"/>
</dbReference>
<dbReference type="GO" id="GO:0042102">
    <property type="term" value="P:positive regulation of T cell proliferation"/>
    <property type="evidence" value="ECO:0007669"/>
    <property type="project" value="TreeGrafter"/>
</dbReference>
<feature type="domain" description="Ig-like" evidence="12">
    <location>
        <begin position="119"/>
        <end position="229"/>
    </location>
</feature>
<dbReference type="SMART" id="SM00409">
    <property type="entry name" value="IG"/>
    <property type="match status" value="2"/>
</dbReference>
<feature type="domain" description="Ig-like" evidence="12">
    <location>
        <begin position="28"/>
        <end position="118"/>
    </location>
</feature>
<evidence type="ECO:0000256" key="5">
    <source>
        <dbReference type="ARBA" id="ARBA00022989"/>
    </source>
</evidence>
<evidence type="ECO:0000256" key="11">
    <source>
        <dbReference type="SAM" id="SignalP"/>
    </source>
</evidence>
<keyword evidence="2" id="KW-1003">Cell membrane</keyword>
<protein>
    <recommendedName>
        <fullName evidence="12">Ig-like domain-containing protein</fullName>
    </recommendedName>
</protein>
<evidence type="ECO:0000256" key="7">
    <source>
        <dbReference type="ARBA" id="ARBA00023157"/>
    </source>
</evidence>
<dbReference type="PANTHER" id="PTHR25466:SF14">
    <property type="entry name" value="BUTYROPHILIN SUBFAMILY 2 MEMBER A2-LIKE-RELATED"/>
    <property type="match status" value="1"/>
</dbReference>
<proteinExistence type="predicted"/>
<comment type="caution">
    <text evidence="13">The sequence shown here is derived from an EMBL/GenBank/DDBJ whole genome shotgun (WGS) entry which is preliminary data.</text>
</comment>
<sequence length="263" mass="29400">MIISSWCFICAFAVLIDKVCLEVTGVIGGSVVLPCSAKHDCKPQDIYVHWRDKNGKIVHDVIKGSQTRTQNSPYKNRAESFPAEYLKGNFSIKLINLTHSDAGKYICHIIHSSELQIVELIIKVSLQDTVEAVIGGSVILPCSTAEHDLKLQNINVHWRQNGSTNVHDITKEQAIAAQDQHQRFKNRTEAFPEEYVRGNYSIKLNNLTHADAGKYNCHITPSNEQETVELIIKESRSKSDTVGTSLLWVCTVLLTGASCTYYL</sequence>
<comment type="subcellular location">
    <subcellularLocation>
        <location evidence="1">Cell membrane</location>
        <topology evidence="1">Single-pass type I membrane protein</topology>
    </subcellularLocation>
</comment>
<dbReference type="GO" id="GO:0009897">
    <property type="term" value="C:external side of plasma membrane"/>
    <property type="evidence" value="ECO:0007669"/>
    <property type="project" value="TreeGrafter"/>
</dbReference>
<dbReference type="InterPro" id="IPR036179">
    <property type="entry name" value="Ig-like_dom_sf"/>
</dbReference>
<dbReference type="InterPro" id="IPR051713">
    <property type="entry name" value="T-cell_Activation_Regulation"/>
</dbReference>
<dbReference type="PROSITE" id="PS50835">
    <property type="entry name" value="IG_LIKE"/>
    <property type="match status" value="2"/>
</dbReference>
<keyword evidence="6" id="KW-0472">Membrane</keyword>